<dbReference type="InterPro" id="IPR036388">
    <property type="entry name" value="WH-like_DNA-bd_sf"/>
</dbReference>
<keyword evidence="3" id="KW-0731">Sigma factor</keyword>
<feature type="domain" description="RNA polymerase sigma-70 region 2" evidence="6">
    <location>
        <begin position="9"/>
        <end position="74"/>
    </location>
</feature>
<dbReference type="Gene3D" id="1.10.1740.10">
    <property type="match status" value="1"/>
</dbReference>
<keyword evidence="5" id="KW-0804">Transcription</keyword>
<dbReference type="Pfam" id="PF08281">
    <property type="entry name" value="Sigma70_r4_2"/>
    <property type="match status" value="1"/>
</dbReference>
<evidence type="ECO:0000256" key="5">
    <source>
        <dbReference type="ARBA" id="ARBA00023163"/>
    </source>
</evidence>
<dbReference type="InterPro" id="IPR013324">
    <property type="entry name" value="RNA_pol_sigma_r3/r4-like"/>
</dbReference>
<comment type="similarity">
    <text evidence="1">Belongs to the sigma-70 factor family. ECF subfamily.</text>
</comment>
<reference evidence="8 9" key="2">
    <citation type="submission" date="2020-02" db="EMBL/GenBank/DDBJ databases">
        <title>Candidatus Galacturonibacter soehngenii shows hetero-acetogenic catabolism of galacturonic acid but lacks a canonical carbon monoxide dehydrogenase/acetyl-CoA synthase complex.</title>
        <authorList>
            <person name="Diender M."/>
            <person name="Stouten G.R."/>
            <person name="Petersen J.F."/>
            <person name="Nielsen P.H."/>
            <person name="Dueholm M.S."/>
            <person name="Pronk J.T."/>
            <person name="Van Loosdrecht M.C.M."/>
        </authorList>
    </citation>
    <scope>NUCLEOTIDE SEQUENCE [LARGE SCALE GENOMIC DNA]</scope>
    <source>
        <strain evidence="8">GalUA</strain>
    </source>
</reference>
<comment type="caution">
    <text evidence="8">The sequence shown here is derived from an EMBL/GenBank/DDBJ whole genome shotgun (WGS) entry which is preliminary data.</text>
</comment>
<dbReference type="InterPro" id="IPR007627">
    <property type="entry name" value="RNA_pol_sigma70_r2"/>
</dbReference>
<dbReference type="EMBL" id="WAGX01000004">
    <property type="protein sequence ID" value="KAB1439752.1"/>
    <property type="molecule type" value="Genomic_DNA"/>
</dbReference>
<name>A0A7V7QM71_9FIRM</name>
<evidence type="ECO:0000259" key="6">
    <source>
        <dbReference type="Pfam" id="PF04542"/>
    </source>
</evidence>
<evidence type="ECO:0000256" key="1">
    <source>
        <dbReference type="ARBA" id="ARBA00010641"/>
    </source>
</evidence>
<evidence type="ECO:0000313" key="8">
    <source>
        <dbReference type="EMBL" id="KAB1439752.1"/>
    </source>
</evidence>
<evidence type="ECO:0000259" key="7">
    <source>
        <dbReference type="Pfam" id="PF08281"/>
    </source>
</evidence>
<reference evidence="8 9" key="1">
    <citation type="submission" date="2019-09" db="EMBL/GenBank/DDBJ databases">
        <authorList>
            <person name="Valk L.C."/>
        </authorList>
    </citation>
    <scope>NUCLEOTIDE SEQUENCE [LARGE SCALE GENOMIC DNA]</scope>
    <source>
        <strain evidence="8">GalUA</strain>
    </source>
</reference>
<dbReference type="AlphaFoldDB" id="A0A7V7QM71"/>
<gene>
    <name evidence="8" type="ORF">F7O84_05025</name>
</gene>
<dbReference type="Proteomes" id="UP000461768">
    <property type="component" value="Unassembled WGS sequence"/>
</dbReference>
<dbReference type="OrthoDB" id="9795666at2"/>
<dbReference type="CDD" id="cd06171">
    <property type="entry name" value="Sigma70_r4"/>
    <property type="match status" value="1"/>
</dbReference>
<dbReference type="GO" id="GO:0003677">
    <property type="term" value="F:DNA binding"/>
    <property type="evidence" value="ECO:0007669"/>
    <property type="project" value="UniProtKB-KW"/>
</dbReference>
<dbReference type="InterPro" id="IPR013325">
    <property type="entry name" value="RNA_pol_sigma_r2"/>
</dbReference>
<dbReference type="InterPro" id="IPR014284">
    <property type="entry name" value="RNA_pol_sigma-70_dom"/>
</dbReference>
<dbReference type="Gene3D" id="1.10.10.10">
    <property type="entry name" value="Winged helix-like DNA-binding domain superfamily/Winged helix DNA-binding domain"/>
    <property type="match status" value="1"/>
</dbReference>
<proteinExistence type="inferred from homology"/>
<dbReference type="InterPro" id="IPR039425">
    <property type="entry name" value="RNA_pol_sigma-70-like"/>
</dbReference>
<dbReference type="SUPFAM" id="SSF88946">
    <property type="entry name" value="Sigma2 domain of RNA polymerase sigma factors"/>
    <property type="match status" value="1"/>
</dbReference>
<evidence type="ECO:0000256" key="4">
    <source>
        <dbReference type="ARBA" id="ARBA00023125"/>
    </source>
</evidence>
<feature type="domain" description="RNA polymerase sigma factor 70 region 4 type 2" evidence="7">
    <location>
        <begin position="105"/>
        <end position="157"/>
    </location>
</feature>
<dbReference type="NCBIfam" id="TIGR02937">
    <property type="entry name" value="sigma70-ECF"/>
    <property type="match status" value="1"/>
</dbReference>
<evidence type="ECO:0000313" key="9">
    <source>
        <dbReference type="Proteomes" id="UP000461768"/>
    </source>
</evidence>
<keyword evidence="9" id="KW-1185">Reference proteome</keyword>
<protein>
    <submittedName>
        <fullName evidence="8">RNA polymerase sigma factor</fullName>
    </submittedName>
</protein>
<keyword evidence="4" id="KW-0238">DNA-binding</keyword>
<accession>A0A7V7QM71</accession>
<dbReference type="GO" id="GO:0016987">
    <property type="term" value="F:sigma factor activity"/>
    <property type="evidence" value="ECO:0007669"/>
    <property type="project" value="UniProtKB-KW"/>
</dbReference>
<dbReference type="GO" id="GO:0006352">
    <property type="term" value="P:DNA-templated transcription initiation"/>
    <property type="evidence" value="ECO:0007669"/>
    <property type="project" value="InterPro"/>
</dbReference>
<dbReference type="InterPro" id="IPR013249">
    <property type="entry name" value="RNA_pol_sigma70_r4_t2"/>
</dbReference>
<dbReference type="PANTHER" id="PTHR43133">
    <property type="entry name" value="RNA POLYMERASE ECF-TYPE SIGMA FACTO"/>
    <property type="match status" value="1"/>
</dbReference>
<dbReference type="Pfam" id="PF04542">
    <property type="entry name" value="Sigma70_r2"/>
    <property type="match status" value="1"/>
</dbReference>
<evidence type="ECO:0000256" key="3">
    <source>
        <dbReference type="ARBA" id="ARBA00023082"/>
    </source>
</evidence>
<dbReference type="RefSeq" id="WP_151142577.1">
    <property type="nucleotide sequence ID" value="NZ_WAGX01000004.1"/>
</dbReference>
<dbReference type="PANTHER" id="PTHR43133:SF8">
    <property type="entry name" value="RNA POLYMERASE SIGMA FACTOR HI_1459-RELATED"/>
    <property type="match status" value="1"/>
</dbReference>
<evidence type="ECO:0000256" key="2">
    <source>
        <dbReference type="ARBA" id="ARBA00023015"/>
    </source>
</evidence>
<sequence length="169" mass="19944">MDSKLLTQLYERYAKELYLYIYSFCHSHSMAEDIRQETFLKAILSLSNQHTNMKAWLYMVARNLSINAIKKEKRVCHIKEIEALEDMELNGASLLHTILTKERNQLLYHALDYLPTTKKEILILQYFGQLSQKEIATILHITPENVRVLSYRAKKELKLYLEENGYDIS</sequence>
<keyword evidence="2" id="KW-0805">Transcription regulation</keyword>
<dbReference type="SUPFAM" id="SSF88659">
    <property type="entry name" value="Sigma3 and sigma4 domains of RNA polymerase sigma factors"/>
    <property type="match status" value="1"/>
</dbReference>
<organism evidence="8 9">
    <name type="scientific">Candidatus Galacturonatibacter soehngenii</name>
    <dbReference type="NCBI Taxonomy" id="2307010"/>
    <lineage>
        <taxon>Bacteria</taxon>
        <taxon>Bacillati</taxon>
        <taxon>Bacillota</taxon>
        <taxon>Clostridia</taxon>
        <taxon>Lachnospirales</taxon>
        <taxon>Lachnospiraceae</taxon>
        <taxon>Candidatus Galacturonatibacter</taxon>
    </lineage>
</organism>